<dbReference type="Gene3D" id="6.10.140.200">
    <property type="match status" value="1"/>
</dbReference>
<keyword evidence="6 7" id="KW-0539">Nucleus</keyword>
<name>A0ABR3B274_PHYBL</name>
<dbReference type="Proteomes" id="UP001448207">
    <property type="component" value="Unassembled WGS sequence"/>
</dbReference>
<protein>
    <recommendedName>
        <fullName evidence="3 7">Mediator of RNA polymerase II transcription subunit 7</fullName>
    </recommendedName>
</protein>
<evidence type="ECO:0000256" key="6">
    <source>
        <dbReference type="ARBA" id="ARBA00023242"/>
    </source>
</evidence>
<comment type="caution">
    <text evidence="8">The sequence shown here is derived from an EMBL/GenBank/DDBJ whole genome shotgun (WGS) entry which is preliminary data.</text>
</comment>
<dbReference type="PANTHER" id="PTHR21428">
    <property type="entry name" value="MEDIATOR OF RNA POLYMERASE II TRANSCRIPTION SUBUNIT 7"/>
    <property type="match status" value="1"/>
</dbReference>
<comment type="subunit">
    <text evidence="7">Component of the Mediator complex.</text>
</comment>
<dbReference type="EMBL" id="JBCLYO010000006">
    <property type="protein sequence ID" value="KAL0087590.1"/>
    <property type="molecule type" value="Genomic_DNA"/>
</dbReference>
<dbReference type="Pfam" id="PF05983">
    <property type="entry name" value="Med7"/>
    <property type="match status" value="1"/>
</dbReference>
<evidence type="ECO:0000256" key="7">
    <source>
        <dbReference type="RuleBase" id="RU364060"/>
    </source>
</evidence>
<dbReference type="PANTHER" id="PTHR21428:SF11">
    <property type="entry name" value="MEDIATOR OF RNA POLYMERASE II TRANSCRIPTION SUBUNIT 7"/>
    <property type="match status" value="1"/>
</dbReference>
<dbReference type="Gene3D" id="6.10.140.1520">
    <property type="match status" value="1"/>
</dbReference>
<evidence type="ECO:0000313" key="9">
    <source>
        <dbReference type="Proteomes" id="UP001448207"/>
    </source>
</evidence>
<dbReference type="InterPro" id="IPR044888">
    <property type="entry name" value="Mediatior_Med7_sf"/>
</dbReference>
<keyword evidence="4 7" id="KW-0805">Transcription regulation</keyword>
<comment type="function">
    <text evidence="7">Component of the Mediator complex, a coactivator involved in the regulated transcription of nearly all RNA polymerase II-dependent genes. Mediator functions as a bridge to convey information from gene-specific regulatory proteins to the basal RNA polymerase II transcription machinery.</text>
</comment>
<accession>A0ABR3B274</accession>
<evidence type="ECO:0000256" key="4">
    <source>
        <dbReference type="ARBA" id="ARBA00023015"/>
    </source>
</evidence>
<gene>
    <name evidence="8" type="ORF">J3Q64DRAFT_1453700</name>
</gene>
<keyword evidence="5 7" id="KW-0804">Transcription</keyword>
<organism evidence="8 9">
    <name type="scientific">Phycomyces blakesleeanus</name>
    <dbReference type="NCBI Taxonomy" id="4837"/>
    <lineage>
        <taxon>Eukaryota</taxon>
        <taxon>Fungi</taxon>
        <taxon>Fungi incertae sedis</taxon>
        <taxon>Mucoromycota</taxon>
        <taxon>Mucoromycotina</taxon>
        <taxon>Mucoromycetes</taxon>
        <taxon>Mucorales</taxon>
        <taxon>Phycomycetaceae</taxon>
        <taxon>Phycomyces</taxon>
    </lineage>
</organism>
<comment type="subcellular location">
    <subcellularLocation>
        <location evidence="1 7">Nucleus</location>
    </subcellularLocation>
</comment>
<dbReference type="InterPro" id="IPR037212">
    <property type="entry name" value="Med7/Med21-like"/>
</dbReference>
<evidence type="ECO:0000256" key="2">
    <source>
        <dbReference type="ARBA" id="ARBA00009994"/>
    </source>
</evidence>
<keyword evidence="7" id="KW-0010">Activator</keyword>
<dbReference type="SUPFAM" id="SSF140718">
    <property type="entry name" value="Mediator hinge subcomplex-like"/>
    <property type="match status" value="1"/>
</dbReference>
<comment type="similarity">
    <text evidence="2 7">Belongs to the Mediator complex subunit 7 family.</text>
</comment>
<evidence type="ECO:0000256" key="5">
    <source>
        <dbReference type="ARBA" id="ARBA00023163"/>
    </source>
</evidence>
<proteinExistence type="inferred from homology"/>
<reference evidence="8 9" key="1">
    <citation type="submission" date="2024-04" db="EMBL/GenBank/DDBJ databases">
        <title>Symmetric and asymmetric DNA N6-adenine methylation regulates different biological responses in Mucorales.</title>
        <authorList>
            <consortium name="Lawrence Berkeley National Laboratory"/>
            <person name="Lax C."/>
            <person name="Mondo S.J."/>
            <person name="Osorio-Concepcion M."/>
            <person name="Muszewska A."/>
            <person name="Corrochano-Luque M."/>
            <person name="Gutierrez G."/>
            <person name="Riley R."/>
            <person name="Lipzen A."/>
            <person name="Guo J."/>
            <person name="Hundley H."/>
            <person name="Amirebrahimi M."/>
            <person name="Ng V."/>
            <person name="Lorenzo-Gutierrez D."/>
            <person name="Binder U."/>
            <person name="Yang J."/>
            <person name="Song Y."/>
            <person name="Canovas D."/>
            <person name="Navarro E."/>
            <person name="Freitag M."/>
            <person name="Gabaldon T."/>
            <person name="Grigoriev I.V."/>
            <person name="Corrochano L.M."/>
            <person name="Nicolas F.E."/>
            <person name="Garre V."/>
        </authorList>
    </citation>
    <scope>NUCLEOTIDE SEQUENCE [LARGE SCALE GENOMIC DNA]</scope>
    <source>
        <strain evidence="8 9">L51</strain>
    </source>
</reference>
<keyword evidence="9" id="KW-1185">Reference proteome</keyword>
<sequence>MTEQQSTGSAWPDPPSFYKRYTAENVEKLKKARKTGIYPETPISLPPLPDFLLKSLEPPTPPTDSYKIFDQTWQVEDRLATLNELGVKQLFPEGQIDRIKELKKLNRTLIVQYLGLLDILVNNPDEFGQRIENISTIFINMHHILNEYRPHQARETLKLLMENQVAKKRQQAAELRRKSAETLQMLHDFGQEIGHSLTDHTGRGGEVFGKFEHIDHLGSNSEDVKMSETCIKNEGTSDALELNVTSAIDSIV</sequence>
<evidence type="ECO:0000256" key="1">
    <source>
        <dbReference type="ARBA" id="ARBA00004123"/>
    </source>
</evidence>
<evidence type="ECO:0000256" key="3">
    <source>
        <dbReference type="ARBA" id="ARBA00020631"/>
    </source>
</evidence>
<dbReference type="InterPro" id="IPR009244">
    <property type="entry name" value="Mediatior_Med7"/>
</dbReference>
<evidence type="ECO:0000313" key="8">
    <source>
        <dbReference type="EMBL" id="KAL0087590.1"/>
    </source>
</evidence>